<protein>
    <recommendedName>
        <fullName evidence="3">Avr9/Cf-9 rapidly elicited protein 146</fullName>
    </recommendedName>
</protein>
<sequence>MEHQKVEGMAMKIWNSVRAALYMIRKGICKKKLLLDLNIMMKRGKLAGKSLRNLMFHHHNHHHHFSAADLHYAATAAANPDEHEFSCSNTPLYRPNLFSKRKPHHFDDEEEVNKVLELMVMSSNNDTAASPALPWLGSGRSPMTRQLRITDSPFPLQIDPNENRRVDQAAEDFINKKMEQKAPSMAKKIWHIVKVAFFMLRKGICKRKILLDLNIMMKRSKLAGKAIHNLMFHHHHHHSSSDCTAANPEEYEFSCSNTPLHRRYFNKKKSHHDPRADVVAVNKVFEMMMSSSSSNDDVAASPVLPGLGFGQSPVTRQLRITDSPYPLQDDPDEDGRVDEAAEDFINKFYSQLKQQKY</sequence>
<gene>
    <name evidence="1" type="ORF">Cgig2_016680</name>
</gene>
<evidence type="ECO:0000313" key="2">
    <source>
        <dbReference type="Proteomes" id="UP001153076"/>
    </source>
</evidence>
<evidence type="ECO:0008006" key="3">
    <source>
        <dbReference type="Google" id="ProtNLM"/>
    </source>
</evidence>
<dbReference type="InterPro" id="IPR008480">
    <property type="entry name" value="DUF761_pln"/>
</dbReference>
<comment type="caution">
    <text evidence="1">The sequence shown here is derived from an EMBL/GenBank/DDBJ whole genome shotgun (WGS) entry which is preliminary data.</text>
</comment>
<proteinExistence type="predicted"/>
<organism evidence="1 2">
    <name type="scientific">Carnegiea gigantea</name>
    <dbReference type="NCBI Taxonomy" id="171969"/>
    <lineage>
        <taxon>Eukaryota</taxon>
        <taxon>Viridiplantae</taxon>
        <taxon>Streptophyta</taxon>
        <taxon>Embryophyta</taxon>
        <taxon>Tracheophyta</taxon>
        <taxon>Spermatophyta</taxon>
        <taxon>Magnoliopsida</taxon>
        <taxon>eudicotyledons</taxon>
        <taxon>Gunneridae</taxon>
        <taxon>Pentapetalae</taxon>
        <taxon>Caryophyllales</taxon>
        <taxon>Cactineae</taxon>
        <taxon>Cactaceae</taxon>
        <taxon>Cactoideae</taxon>
        <taxon>Echinocereeae</taxon>
        <taxon>Carnegiea</taxon>
    </lineage>
</organism>
<dbReference type="Proteomes" id="UP001153076">
    <property type="component" value="Unassembled WGS sequence"/>
</dbReference>
<dbReference type="AlphaFoldDB" id="A0A9Q1QS37"/>
<name>A0A9Q1QS37_9CARY</name>
<reference evidence="1" key="1">
    <citation type="submission" date="2022-04" db="EMBL/GenBank/DDBJ databases">
        <title>Carnegiea gigantea Genome sequencing and assembly v2.</title>
        <authorList>
            <person name="Copetti D."/>
            <person name="Sanderson M.J."/>
            <person name="Burquez A."/>
            <person name="Wojciechowski M.F."/>
        </authorList>
    </citation>
    <scope>NUCLEOTIDE SEQUENCE</scope>
    <source>
        <strain evidence="1">SGP5-SGP5p</strain>
        <tissue evidence="1">Aerial part</tissue>
    </source>
</reference>
<dbReference type="PANTHER" id="PTHR33265">
    <property type="entry name" value="AVR9/CF-9 RAPIDLY ELICITED PROTEIN-RELATED"/>
    <property type="match status" value="1"/>
</dbReference>
<dbReference type="EMBL" id="JAKOGI010000006">
    <property type="protein sequence ID" value="KAJ8452099.1"/>
    <property type="molecule type" value="Genomic_DNA"/>
</dbReference>
<keyword evidence="2" id="KW-1185">Reference proteome</keyword>
<dbReference type="OrthoDB" id="696337at2759"/>
<dbReference type="Pfam" id="PF05553">
    <property type="entry name" value="DUF761"/>
    <property type="match status" value="1"/>
</dbReference>
<evidence type="ECO:0000313" key="1">
    <source>
        <dbReference type="EMBL" id="KAJ8452099.1"/>
    </source>
</evidence>
<accession>A0A9Q1QS37</accession>
<dbReference type="PANTHER" id="PTHR33265:SF26">
    <property type="entry name" value="OS06G0554600 PROTEIN"/>
    <property type="match status" value="1"/>
</dbReference>